<reference evidence="1" key="1">
    <citation type="submission" date="2023-03" db="EMBL/GenBank/DDBJ databases">
        <title>Massive genome expansion in bonnet fungi (Mycena s.s.) driven by repeated elements and novel gene families across ecological guilds.</title>
        <authorList>
            <consortium name="Lawrence Berkeley National Laboratory"/>
            <person name="Harder C.B."/>
            <person name="Miyauchi S."/>
            <person name="Viragh M."/>
            <person name="Kuo A."/>
            <person name="Thoen E."/>
            <person name="Andreopoulos B."/>
            <person name="Lu D."/>
            <person name="Skrede I."/>
            <person name="Drula E."/>
            <person name="Henrissat B."/>
            <person name="Morin E."/>
            <person name="Kohler A."/>
            <person name="Barry K."/>
            <person name="LaButti K."/>
            <person name="Morin E."/>
            <person name="Salamov A."/>
            <person name="Lipzen A."/>
            <person name="Mereny Z."/>
            <person name="Hegedus B."/>
            <person name="Baldrian P."/>
            <person name="Stursova M."/>
            <person name="Weitz H."/>
            <person name="Taylor A."/>
            <person name="Grigoriev I.V."/>
            <person name="Nagy L.G."/>
            <person name="Martin F."/>
            <person name="Kauserud H."/>
        </authorList>
    </citation>
    <scope>NUCLEOTIDE SEQUENCE</scope>
    <source>
        <strain evidence="1">CBHHK173m</strain>
    </source>
</reference>
<proteinExistence type="predicted"/>
<name>A0AAD6XNB8_9AGAR</name>
<feature type="non-terminal residue" evidence="1">
    <location>
        <position position="1"/>
    </location>
</feature>
<comment type="caution">
    <text evidence="1">The sequence shown here is derived from an EMBL/GenBank/DDBJ whole genome shotgun (WGS) entry which is preliminary data.</text>
</comment>
<dbReference type="AlphaFoldDB" id="A0AAD6XNB8"/>
<protein>
    <submittedName>
        <fullName evidence="1">Uncharacterized protein</fullName>
    </submittedName>
</protein>
<evidence type="ECO:0000313" key="2">
    <source>
        <dbReference type="Proteomes" id="UP001222325"/>
    </source>
</evidence>
<dbReference type="EMBL" id="JARJCN010000021">
    <property type="protein sequence ID" value="KAJ7090844.1"/>
    <property type="molecule type" value="Genomic_DNA"/>
</dbReference>
<keyword evidence="2" id="KW-1185">Reference proteome</keyword>
<organism evidence="1 2">
    <name type="scientific">Mycena belliarum</name>
    <dbReference type="NCBI Taxonomy" id="1033014"/>
    <lineage>
        <taxon>Eukaryota</taxon>
        <taxon>Fungi</taxon>
        <taxon>Dikarya</taxon>
        <taxon>Basidiomycota</taxon>
        <taxon>Agaricomycotina</taxon>
        <taxon>Agaricomycetes</taxon>
        <taxon>Agaricomycetidae</taxon>
        <taxon>Agaricales</taxon>
        <taxon>Marasmiineae</taxon>
        <taxon>Mycenaceae</taxon>
        <taxon>Mycena</taxon>
    </lineage>
</organism>
<accession>A0AAD6XNB8</accession>
<evidence type="ECO:0000313" key="1">
    <source>
        <dbReference type="EMBL" id="KAJ7090844.1"/>
    </source>
</evidence>
<feature type="non-terminal residue" evidence="1">
    <location>
        <position position="65"/>
    </location>
</feature>
<sequence>LMYSDLSAFIERRPAPAIAIDNLSILLDRVVQPYNVDALDLLLEKHNLTSNYPFLSNNLRRGFAL</sequence>
<gene>
    <name evidence="1" type="ORF">B0H15DRAFT_751939</name>
</gene>
<dbReference type="Proteomes" id="UP001222325">
    <property type="component" value="Unassembled WGS sequence"/>
</dbReference>